<dbReference type="PANTHER" id="PTHR46438">
    <property type="entry name" value="ALPHA/BETA-HYDROLASES SUPERFAMILY PROTEIN"/>
    <property type="match status" value="1"/>
</dbReference>
<dbReference type="OrthoDB" id="9780765at2"/>
<dbReference type="EMBL" id="QNRQ01000002">
    <property type="protein sequence ID" value="RBP41696.1"/>
    <property type="molecule type" value="Genomic_DNA"/>
</dbReference>
<dbReference type="Pfam" id="PF00561">
    <property type="entry name" value="Abhydrolase_1"/>
    <property type="match status" value="1"/>
</dbReference>
<dbReference type="InterPro" id="IPR029058">
    <property type="entry name" value="AB_hydrolase_fold"/>
</dbReference>
<evidence type="ECO:0000313" key="3">
    <source>
        <dbReference type="Proteomes" id="UP000253628"/>
    </source>
</evidence>
<organism evidence="2 3">
    <name type="scientific">Eoetvoesiella caeni</name>
    <dbReference type="NCBI Taxonomy" id="645616"/>
    <lineage>
        <taxon>Bacteria</taxon>
        <taxon>Pseudomonadati</taxon>
        <taxon>Pseudomonadota</taxon>
        <taxon>Betaproteobacteria</taxon>
        <taxon>Burkholderiales</taxon>
        <taxon>Alcaligenaceae</taxon>
        <taxon>Eoetvoesiella</taxon>
    </lineage>
</organism>
<dbReference type="Gene3D" id="3.40.50.1820">
    <property type="entry name" value="alpha/beta hydrolase"/>
    <property type="match status" value="1"/>
</dbReference>
<sequence length="271" mass="29658">MVEEQFDFEGVSVNYYHLGKGQPLLLLHGSGPGASSVGNWRSVLEPLAQQFDVYAMDLIGFGKSGRKKSEPYFDYDLWVRQAAAMLEKIPGQRVGVIGHSLSASVGLTLAAQAPRVKALLTTGAMGTRFEMNEGTRRTWVCPRNREELVLALSGLIHDTSGINEAYLQAREQVIFAPGYADYFDAMFKGDQRQYIEAALLSQATLDQVTCPVLMLHGRNDNSFPASSSVELAGKLADADLMLLSQCSHSVAVERAGTFLALANEFFNRTLT</sequence>
<reference evidence="2 3" key="1">
    <citation type="submission" date="2018-06" db="EMBL/GenBank/DDBJ databases">
        <title>Genomic Encyclopedia of Type Strains, Phase IV (KMG-IV): sequencing the most valuable type-strain genomes for metagenomic binning, comparative biology and taxonomic classification.</title>
        <authorList>
            <person name="Goeker M."/>
        </authorList>
    </citation>
    <scope>NUCLEOTIDE SEQUENCE [LARGE SCALE GENOMIC DNA]</scope>
    <source>
        <strain evidence="2 3">DSM 25520</strain>
    </source>
</reference>
<evidence type="ECO:0000259" key="1">
    <source>
        <dbReference type="Pfam" id="PF00561"/>
    </source>
</evidence>
<comment type="caution">
    <text evidence="2">The sequence shown here is derived from an EMBL/GenBank/DDBJ whole genome shotgun (WGS) entry which is preliminary data.</text>
</comment>
<dbReference type="RefSeq" id="WP_113931961.1">
    <property type="nucleotide sequence ID" value="NZ_JACCEU010000002.1"/>
</dbReference>
<dbReference type="PANTHER" id="PTHR46438:SF11">
    <property type="entry name" value="LIPASE-RELATED"/>
    <property type="match status" value="1"/>
</dbReference>
<dbReference type="Proteomes" id="UP000253628">
    <property type="component" value="Unassembled WGS sequence"/>
</dbReference>
<evidence type="ECO:0000313" key="2">
    <source>
        <dbReference type="EMBL" id="RBP41696.1"/>
    </source>
</evidence>
<keyword evidence="2" id="KW-0378">Hydrolase</keyword>
<protein>
    <submittedName>
        <fullName evidence="2">2-hydroxymuconate semialdehyde hydrolase</fullName>
    </submittedName>
</protein>
<dbReference type="AlphaFoldDB" id="A0A366HIE8"/>
<proteinExistence type="predicted"/>
<accession>A0A366HIE8</accession>
<dbReference type="PRINTS" id="PR00111">
    <property type="entry name" value="ABHYDROLASE"/>
</dbReference>
<feature type="domain" description="AB hydrolase-1" evidence="1">
    <location>
        <begin position="23"/>
        <end position="253"/>
    </location>
</feature>
<name>A0A366HIE8_9BURK</name>
<dbReference type="SUPFAM" id="SSF53474">
    <property type="entry name" value="alpha/beta-Hydrolases"/>
    <property type="match status" value="1"/>
</dbReference>
<keyword evidence="3" id="KW-1185">Reference proteome</keyword>
<dbReference type="InterPro" id="IPR000073">
    <property type="entry name" value="AB_hydrolase_1"/>
</dbReference>
<gene>
    <name evidence="2" type="ORF">DFR37_10275</name>
</gene>
<dbReference type="GO" id="GO:0016787">
    <property type="term" value="F:hydrolase activity"/>
    <property type="evidence" value="ECO:0007669"/>
    <property type="project" value="UniProtKB-KW"/>
</dbReference>